<evidence type="ECO:0000313" key="2">
    <source>
        <dbReference type="Proteomes" id="UP000187429"/>
    </source>
</evidence>
<protein>
    <submittedName>
        <fullName evidence="1">Uncharacterized protein</fullName>
    </submittedName>
</protein>
<accession>A0A1R1XM18</accession>
<reference evidence="2" key="1">
    <citation type="submission" date="2017-01" db="EMBL/GenBank/DDBJ databases">
        <authorList>
            <person name="Wang Y."/>
            <person name="White M."/>
            <person name="Kvist S."/>
            <person name="Moncalvo J.-M."/>
        </authorList>
    </citation>
    <scope>NUCLEOTIDE SEQUENCE [LARGE SCALE GENOMIC DNA]</scope>
    <source>
        <strain evidence="2">ID-206-W2</strain>
    </source>
</reference>
<evidence type="ECO:0000313" key="1">
    <source>
        <dbReference type="EMBL" id="OMJ15664.1"/>
    </source>
</evidence>
<gene>
    <name evidence="1" type="ORF">AYI69_g8116</name>
</gene>
<keyword evidence="2" id="KW-1185">Reference proteome</keyword>
<name>A0A1R1XM18_9FUNG</name>
<comment type="caution">
    <text evidence="1">The sequence shown here is derived from an EMBL/GenBank/DDBJ whole genome shotgun (WGS) entry which is preliminary data.</text>
</comment>
<organism evidence="1 2">
    <name type="scientific">Smittium culicis</name>
    <dbReference type="NCBI Taxonomy" id="133412"/>
    <lineage>
        <taxon>Eukaryota</taxon>
        <taxon>Fungi</taxon>
        <taxon>Fungi incertae sedis</taxon>
        <taxon>Zoopagomycota</taxon>
        <taxon>Kickxellomycotina</taxon>
        <taxon>Harpellomycetes</taxon>
        <taxon>Harpellales</taxon>
        <taxon>Legeriomycetaceae</taxon>
        <taxon>Smittium</taxon>
    </lineage>
</organism>
<dbReference type="EMBL" id="LSSM01004166">
    <property type="protein sequence ID" value="OMJ15664.1"/>
    <property type="molecule type" value="Genomic_DNA"/>
</dbReference>
<proteinExistence type="predicted"/>
<dbReference type="AlphaFoldDB" id="A0A1R1XM18"/>
<dbReference type="Proteomes" id="UP000187429">
    <property type="component" value="Unassembled WGS sequence"/>
</dbReference>
<sequence>MLVIHDSSRAINSFLIKSLSIDYWGHSYNQFDLVYNSAKYLATFVAEFEFLYALSCATIYTYVISDKQPLYLIVTPSSMCMISSESIHEQE</sequence>